<proteinExistence type="predicted"/>
<dbReference type="InterPro" id="IPR027266">
    <property type="entry name" value="TrmE/GcvT-like"/>
</dbReference>
<dbReference type="Proteomes" id="UP000644699">
    <property type="component" value="Unassembled WGS sequence"/>
</dbReference>
<accession>A0A917A338</accession>
<sequence>MVEVRHLPAIRALSPLDGHYHGAAGLALTPAPARTLISLHLSESAAGPVGAALGLALPNRPKTSAEGEGLAVLWLGPDDLLLLAEEAGDAAPAELVARIEASGSAEQSAVDVSDRFVAIALDGWAAEAVLASGCPQDLRLPAFPVGAVSRSVLARAEIVLWRRSETRFELFCGRSFADYVWDYLVEATRAPAL</sequence>
<dbReference type="AlphaFoldDB" id="A0A917A338"/>
<reference evidence="1" key="1">
    <citation type="journal article" date="2014" name="Int. J. Syst. Evol. Microbiol.">
        <title>Complete genome sequence of Corynebacterium casei LMG S-19264T (=DSM 44701T), isolated from a smear-ripened cheese.</title>
        <authorList>
            <consortium name="US DOE Joint Genome Institute (JGI-PGF)"/>
            <person name="Walter F."/>
            <person name="Albersmeier A."/>
            <person name="Kalinowski J."/>
            <person name="Ruckert C."/>
        </authorList>
    </citation>
    <scope>NUCLEOTIDE SEQUENCE</scope>
    <source>
        <strain evidence="1">CGMCC 1.15367</strain>
    </source>
</reference>
<name>A0A917A338_9HYPH</name>
<dbReference type="Gene3D" id="3.30.1360.120">
    <property type="entry name" value="Probable tRNA modification gtpase trme, domain 1"/>
    <property type="match status" value="1"/>
</dbReference>
<evidence type="ECO:0000313" key="2">
    <source>
        <dbReference type="Proteomes" id="UP000644699"/>
    </source>
</evidence>
<comment type="caution">
    <text evidence="1">The sequence shown here is derived from an EMBL/GenBank/DDBJ whole genome shotgun (WGS) entry which is preliminary data.</text>
</comment>
<organism evidence="1 2">
    <name type="scientific">Aureimonas endophytica</name>
    <dbReference type="NCBI Taxonomy" id="2027858"/>
    <lineage>
        <taxon>Bacteria</taxon>
        <taxon>Pseudomonadati</taxon>
        <taxon>Pseudomonadota</taxon>
        <taxon>Alphaproteobacteria</taxon>
        <taxon>Hyphomicrobiales</taxon>
        <taxon>Aurantimonadaceae</taxon>
        <taxon>Aureimonas</taxon>
    </lineage>
</organism>
<evidence type="ECO:0000313" key="1">
    <source>
        <dbReference type="EMBL" id="GGE24175.1"/>
    </source>
</evidence>
<dbReference type="EMBL" id="BMIQ01000013">
    <property type="protein sequence ID" value="GGE24175.1"/>
    <property type="molecule type" value="Genomic_DNA"/>
</dbReference>
<dbReference type="Pfam" id="PF04268">
    <property type="entry name" value="SoxG"/>
    <property type="match status" value="1"/>
</dbReference>
<dbReference type="RefSeq" id="WP_188913355.1">
    <property type="nucleotide sequence ID" value="NZ_BMIQ01000013.1"/>
</dbReference>
<keyword evidence="2" id="KW-1185">Reference proteome</keyword>
<protein>
    <submittedName>
        <fullName evidence="1">Sarcosine oxidase subunit gamma</fullName>
    </submittedName>
</protein>
<gene>
    <name evidence="1" type="ORF">GCM10011390_49510</name>
</gene>
<dbReference type="InterPro" id="IPR007375">
    <property type="entry name" value="SoxG"/>
</dbReference>
<reference evidence="1" key="2">
    <citation type="submission" date="2020-09" db="EMBL/GenBank/DDBJ databases">
        <authorList>
            <person name="Sun Q."/>
            <person name="Zhou Y."/>
        </authorList>
    </citation>
    <scope>NUCLEOTIDE SEQUENCE</scope>
    <source>
        <strain evidence="1">CGMCC 1.15367</strain>
    </source>
</reference>
<dbReference type="Gene3D" id="3.30.70.1520">
    <property type="entry name" value="Heterotetrameric sarcosine oxidase"/>
    <property type="match status" value="1"/>
</dbReference>
<dbReference type="SUPFAM" id="SSF103025">
    <property type="entry name" value="Folate-binding domain"/>
    <property type="match status" value="1"/>
</dbReference>